<evidence type="ECO:0000256" key="8">
    <source>
        <dbReference type="ARBA" id="ARBA00034651"/>
    </source>
</evidence>
<feature type="compositionally biased region" description="Basic and acidic residues" evidence="10">
    <location>
        <begin position="357"/>
        <end position="377"/>
    </location>
</feature>
<dbReference type="OrthoDB" id="3222at2759"/>
<evidence type="ECO:0000256" key="2">
    <source>
        <dbReference type="ARBA" id="ARBA00006175"/>
    </source>
</evidence>
<evidence type="ECO:0000256" key="3">
    <source>
        <dbReference type="ARBA" id="ARBA00022448"/>
    </source>
</evidence>
<dbReference type="InterPro" id="IPR000425">
    <property type="entry name" value="MIP"/>
</dbReference>
<feature type="transmembrane region" description="Helical" evidence="11">
    <location>
        <begin position="47"/>
        <end position="72"/>
    </location>
</feature>
<feature type="transmembrane region" description="Helical" evidence="11">
    <location>
        <begin position="142"/>
        <end position="162"/>
    </location>
</feature>
<evidence type="ECO:0000313" key="13">
    <source>
        <dbReference type="Proteomes" id="UP000326757"/>
    </source>
</evidence>
<feature type="transmembrane region" description="Helical" evidence="11">
    <location>
        <begin position="93"/>
        <end position="114"/>
    </location>
</feature>
<dbReference type="Proteomes" id="UP000326757">
    <property type="component" value="Unassembled WGS sequence"/>
</dbReference>
<feature type="transmembrane region" description="Helical" evidence="11">
    <location>
        <begin position="253"/>
        <end position="273"/>
    </location>
</feature>
<keyword evidence="4 9" id="KW-0812">Transmembrane</keyword>
<dbReference type="SUPFAM" id="SSF81338">
    <property type="entry name" value="Aquaporin-like"/>
    <property type="match status" value="1"/>
</dbReference>
<keyword evidence="6 11" id="KW-1133">Transmembrane helix</keyword>
<comment type="caution">
    <text evidence="12">The sequence shown here is derived from an EMBL/GenBank/DDBJ whole genome shotgun (WGS) entry which is preliminary data.</text>
</comment>
<evidence type="ECO:0000256" key="1">
    <source>
        <dbReference type="ARBA" id="ARBA00004141"/>
    </source>
</evidence>
<keyword evidence="13" id="KW-1185">Reference proteome</keyword>
<dbReference type="PANTHER" id="PTHR19139:SF283">
    <property type="entry name" value="AQUAPORIN"/>
    <property type="match status" value="1"/>
</dbReference>
<keyword evidence="3 9" id="KW-0813">Transport</keyword>
<dbReference type="InterPro" id="IPR023271">
    <property type="entry name" value="Aquaporin-like"/>
</dbReference>
<evidence type="ECO:0008006" key="14">
    <source>
        <dbReference type="Google" id="ProtNLM"/>
    </source>
</evidence>
<dbReference type="PANTHER" id="PTHR19139">
    <property type="entry name" value="AQUAPORIN TRANSPORTER"/>
    <property type="match status" value="1"/>
</dbReference>
<feature type="transmembrane region" description="Helical" evidence="11">
    <location>
        <begin position="182"/>
        <end position="201"/>
    </location>
</feature>
<dbReference type="InterPro" id="IPR034294">
    <property type="entry name" value="Aquaporin_transptr"/>
</dbReference>
<dbReference type="AlphaFoldDB" id="A0A5N6KIX9"/>
<sequence>MSVTTLNGQPTLNISGPGQTALSRLDPLKALFTKLFDSIPQKARGHVVAVIGELIGTTAFLFIAFSAAEVALASANDNKGNKVNYETKSISTIQILFIAFGAGISLVVNAWTFFRISGGLFDPAVSIALFFVGAIDLTRCVLLCIAQCAGAIAASAMAYGLFHGGLHTGTTLKPGMSSCQGVILEMILTCQLCFTVLMLAAEKHEATFLAPLGIGLSVFIGELAGVFWTGGSMNPARSLGPAIVTMSFPSYHWIYWVGPIAGAGLASVIYKLIKALEYETAQLSEHEIHAQPIDDSEKASGHTGPCECMCFKVAAQGQSPAASTLQVATADMARKSSSLVPAKSTAENSSNSATSAEAKKPDVVVEEPAKAQPKADDGFFGEMYAD</sequence>
<gene>
    <name evidence="12" type="ORF">EYC80_005033</name>
</gene>
<evidence type="ECO:0000256" key="11">
    <source>
        <dbReference type="SAM" id="Phobius"/>
    </source>
</evidence>
<comment type="catalytic activity">
    <reaction evidence="8">
        <text>H2O(in) = H2O(out)</text>
        <dbReference type="Rhea" id="RHEA:29667"/>
        <dbReference type="ChEBI" id="CHEBI:15377"/>
    </reaction>
</comment>
<keyword evidence="7 11" id="KW-0472">Membrane</keyword>
<evidence type="ECO:0000256" key="10">
    <source>
        <dbReference type="SAM" id="MobiDB-lite"/>
    </source>
</evidence>
<organism evidence="12 13">
    <name type="scientific">Monilinia laxa</name>
    <name type="common">Brown rot fungus</name>
    <name type="synonym">Sclerotinia laxa</name>
    <dbReference type="NCBI Taxonomy" id="61186"/>
    <lineage>
        <taxon>Eukaryota</taxon>
        <taxon>Fungi</taxon>
        <taxon>Dikarya</taxon>
        <taxon>Ascomycota</taxon>
        <taxon>Pezizomycotina</taxon>
        <taxon>Leotiomycetes</taxon>
        <taxon>Helotiales</taxon>
        <taxon>Sclerotiniaceae</taxon>
        <taxon>Monilinia</taxon>
    </lineage>
</organism>
<evidence type="ECO:0000256" key="6">
    <source>
        <dbReference type="ARBA" id="ARBA00022989"/>
    </source>
</evidence>
<evidence type="ECO:0000313" key="12">
    <source>
        <dbReference type="EMBL" id="KAB8303637.1"/>
    </source>
</evidence>
<evidence type="ECO:0000256" key="5">
    <source>
        <dbReference type="ARBA" id="ARBA00022737"/>
    </source>
</evidence>
<feature type="compositionally biased region" description="Low complexity" evidence="10">
    <location>
        <begin position="342"/>
        <end position="356"/>
    </location>
</feature>
<accession>A0A5N6KIX9</accession>
<comment type="subcellular location">
    <subcellularLocation>
        <location evidence="1">Membrane</location>
        <topology evidence="1">Multi-pass membrane protein</topology>
    </subcellularLocation>
</comment>
<evidence type="ECO:0000256" key="7">
    <source>
        <dbReference type="ARBA" id="ARBA00023136"/>
    </source>
</evidence>
<dbReference type="Pfam" id="PF00230">
    <property type="entry name" value="MIP"/>
    <property type="match status" value="1"/>
</dbReference>
<dbReference type="GO" id="GO:0005886">
    <property type="term" value="C:plasma membrane"/>
    <property type="evidence" value="ECO:0007669"/>
    <property type="project" value="TreeGrafter"/>
</dbReference>
<feature type="region of interest" description="Disordered" evidence="10">
    <location>
        <begin position="338"/>
        <end position="386"/>
    </location>
</feature>
<dbReference type="FunFam" id="1.20.1080.10:FF:000014">
    <property type="entry name" value="Aquaporin 1"/>
    <property type="match status" value="1"/>
</dbReference>
<dbReference type="Gene3D" id="1.20.1080.10">
    <property type="entry name" value="Glycerol uptake facilitator protein"/>
    <property type="match status" value="1"/>
</dbReference>
<evidence type="ECO:0000256" key="4">
    <source>
        <dbReference type="ARBA" id="ARBA00022692"/>
    </source>
</evidence>
<keyword evidence="5" id="KW-0677">Repeat</keyword>
<protein>
    <recommendedName>
        <fullName evidence="14">Aquaporin</fullName>
    </recommendedName>
</protein>
<comment type="similarity">
    <text evidence="2 9">Belongs to the MIP/aquaporin (TC 1.A.8) family.</text>
</comment>
<dbReference type="PRINTS" id="PR00783">
    <property type="entry name" value="MINTRINSICP"/>
</dbReference>
<dbReference type="GO" id="GO:0015250">
    <property type="term" value="F:water channel activity"/>
    <property type="evidence" value="ECO:0007669"/>
    <property type="project" value="TreeGrafter"/>
</dbReference>
<evidence type="ECO:0000256" key="9">
    <source>
        <dbReference type="RuleBase" id="RU000477"/>
    </source>
</evidence>
<reference evidence="12 13" key="1">
    <citation type="submission" date="2019-06" db="EMBL/GenBank/DDBJ databases">
        <title>Genome Sequence of the Brown Rot Fungal Pathogen Monilinia laxa.</title>
        <authorList>
            <person name="De Miccolis Angelini R.M."/>
            <person name="Landi L."/>
            <person name="Abate D."/>
            <person name="Pollastro S."/>
            <person name="Romanazzi G."/>
            <person name="Faretra F."/>
        </authorList>
    </citation>
    <scope>NUCLEOTIDE SEQUENCE [LARGE SCALE GENOMIC DNA]</scope>
    <source>
        <strain evidence="12 13">Mlax316</strain>
    </source>
</reference>
<dbReference type="EMBL" id="VIGI01000002">
    <property type="protein sequence ID" value="KAB8303637.1"/>
    <property type="molecule type" value="Genomic_DNA"/>
</dbReference>
<name>A0A5N6KIX9_MONLA</name>
<feature type="transmembrane region" description="Helical" evidence="11">
    <location>
        <begin position="208"/>
        <end position="228"/>
    </location>
</feature>
<proteinExistence type="inferred from homology"/>
<feature type="transmembrane region" description="Helical" evidence="11">
    <location>
        <begin position="120"/>
        <end position="137"/>
    </location>
</feature>